<evidence type="ECO:0000313" key="1">
    <source>
        <dbReference type="EMBL" id="MFC4132105.1"/>
    </source>
</evidence>
<protein>
    <submittedName>
        <fullName evidence="1">Uncharacterized protein</fullName>
    </submittedName>
</protein>
<proteinExistence type="predicted"/>
<accession>A0ABV8LM95</accession>
<reference evidence="2" key="1">
    <citation type="journal article" date="2019" name="Int. J. Syst. Evol. Microbiol.">
        <title>The Global Catalogue of Microorganisms (GCM) 10K type strain sequencing project: providing services to taxonomists for standard genome sequencing and annotation.</title>
        <authorList>
            <consortium name="The Broad Institute Genomics Platform"/>
            <consortium name="The Broad Institute Genome Sequencing Center for Infectious Disease"/>
            <person name="Wu L."/>
            <person name="Ma J."/>
        </authorList>
    </citation>
    <scope>NUCLEOTIDE SEQUENCE [LARGE SCALE GENOMIC DNA]</scope>
    <source>
        <strain evidence="2">CGMCC 4.7289</strain>
    </source>
</reference>
<evidence type="ECO:0000313" key="2">
    <source>
        <dbReference type="Proteomes" id="UP001595816"/>
    </source>
</evidence>
<gene>
    <name evidence="1" type="ORF">ACFOZ4_15960</name>
</gene>
<keyword evidence="2" id="KW-1185">Reference proteome</keyword>
<dbReference type="Proteomes" id="UP001595816">
    <property type="component" value="Unassembled WGS sequence"/>
</dbReference>
<name>A0ABV8LM95_9ACTN</name>
<sequence>MIYGDVEWRAVSPAQGWSRRMAFSPSLGSLVLFCVVGSGIEQWVWDDDRFVRRQRRPFDGKGFALLTPENGEPTPLQLHEDGIFDACALGTDVYAVRRDGAVLRLDGDSLSPVADPLPGMDDFWVDHLSLVVADHENGRLVAVADKGQGHHFVPSTGWEPGPRIGPLGHGLMWNSLTRRPEVLRGGGNVGPWAEPEPWGEERVPTKVYMPGGWYRLPLAVDEATGQWALLEAHRLLRRSPGGEWREQLLPLALPDGPDMVSVGGTLMALSVKDVGDVWLDGDRWVKTDAPTSSFYLHAAAKHGTVTLDERGALSHTIDGRTDEIAAPCDALTGIDEIDDELALICDRDRVVLWHGRKHRTWVVRQGAWTQVNGGGPPKGTGVFCSTPVGLFYVDEEDRPFLFDDSDRWQRLASLGEGIRLLFCRPTAPALWAMTPEGLAVWRDDAFQPVAALPEEAVAAENAPYGSPCDTWYDPKGDRVLLTLSGGMWELPVPDERGGFPFPQTPLAGDEPAPEPSENRSCYVLEASIRPGGGRQGLLFALPDLESIHGVIDELVLDDSVDARMQRDLLAMGGTLTLWIVQEGLLTEGIDLKPHLNLDELTIDWNAVAAATPTLRGNLMDVDGVSIRIGDFVPEFTYIQDDELLEYGANDPEGGGIPGIFAPI</sequence>
<comment type="caution">
    <text evidence="1">The sequence shown here is derived from an EMBL/GenBank/DDBJ whole genome shotgun (WGS) entry which is preliminary data.</text>
</comment>
<dbReference type="RefSeq" id="WP_253753870.1">
    <property type="nucleotide sequence ID" value="NZ_JAMZDZ010000001.1"/>
</dbReference>
<organism evidence="1 2">
    <name type="scientific">Hamadaea flava</name>
    <dbReference type="NCBI Taxonomy" id="1742688"/>
    <lineage>
        <taxon>Bacteria</taxon>
        <taxon>Bacillati</taxon>
        <taxon>Actinomycetota</taxon>
        <taxon>Actinomycetes</taxon>
        <taxon>Micromonosporales</taxon>
        <taxon>Micromonosporaceae</taxon>
        <taxon>Hamadaea</taxon>
    </lineage>
</organism>
<dbReference type="EMBL" id="JBHSAY010000009">
    <property type="protein sequence ID" value="MFC4132105.1"/>
    <property type="molecule type" value="Genomic_DNA"/>
</dbReference>